<feature type="domain" description="Homing endonuclease LAGLIDADG" evidence="1">
    <location>
        <begin position="19"/>
        <end position="96"/>
    </location>
</feature>
<dbReference type="InterPro" id="IPR004860">
    <property type="entry name" value="LAGLIDADG_dom"/>
</dbReference>
<keyword evidence="2" id="KW-0378">Hydrolase</keyword>
<keyword evidence="2" id="KW-0255">Endonuclease</keyword>
<gene>
    <name evidence="3" type="ORF">MM415A00136_0039</name>
    <name evidence="2" type="ORF">MM415B00397_0054</name>
</gene>
<evidence type="ECO:0000259" key="1">
    <source>
        <dbReference type="Pfam" id="PF00961"/>
    </source>
</evidence>
<keyword evidence="2" id="KW-0540">Nuclease</keyword>
<dbReference type="Gene3D" id="3.10.28.10">
    <property type="entry name" value="Homing endonucleases"/>
    <property type="match status" value="1"/>
</dbReference>
<evidence type="ECO:0000313" key="2">
    <source>
        <dbReference type="EMBL" id="QJA65442.1"/>
    </source>
</evidence>
<dbReference type="SUPFAM" id="SSF55608">
    <property type="entry name" value="Homing endonucleases"/>
    <property type="match status" value="1"/>
</dbReference>
<dbReference type="InterPro" id="IPR027434">
    <property type="entry name" value="Homing_endonucl"/>
</dbReference>
<sequence length="183" mass="21232">MIDYMPYQCYNMLMDIRYIAGLFDGEGSVGIYRNRNKDHIGFSLRTQVTQNKNSGSTEIMSYLKERFGGNVSEQKTLSGDTKYNWQLNAGKAAKFLKEMLPHLILKRDQADIAIAWQDQRPTRVRDERGRISLSHPHNKELNEQVSNFIKRLKKEDIDVVMEDAKDLVEIKHTLRQIVNVKGD</sequence>
<dbReference type="GO" id="GO:0004519">
    <property type="term" value="F:endonuclease activity"/>
    <property type="evidence" value="ECO:0007669"/>
    <property type="project" value="UniProtKB-KW"/>
</dbReference>
<proteinExistence type="predicted"/>
<dbReference type="Pfam" id="PF00961">
    <property type="entry name" value="LAGLIDADG_1"/>
    <property type="match status" value="1"/>
</dbReference>
<protein>
    <submittedName>
        <fullName evidence="2">Putative homing endonuclease</fullName>
    </submittedName>
</protein>
<evidence type="ECO:0000313" key="3">
    <source>
        <dbReference type="EMBL" id="QJI05157.1"/>
    </source>
</evidence>
<accession>A0A6M3J903</accession>
<dbReference type="EMBL" id="MT141538">
    <property type="protein sequence ID" value="QJA65442.1"/>
    <property type="molecule type" value="Genomic_DNA"/>
</dbReference>
<dbReference type="AlphaFoldDB" id="A0A6M3J903"/>
<reference evidence="2" key="1">
    <citation type="submission" date="2020-03" db="EMBL/GenBank/DDBJ databases">
        <title>The deep terrestrial virosphere.</title>
        <authorList>
            <person name="Holmfeldt K."/>
            <person name="Nilsson E."/>
            <person name="Simone D."/>
            <person name="Lopez-Fernandez M."/>
            <person name="Wu X."/>
            <person name="de Brujin I."/>
            <person name="Lundin D."/>
            <person name="Andersson A."/>
            <person name="Bertilsson S."/>
            <person name="Dopson M."/>
        </authorList>
    </citation>
    <scope>NUCLEOTIDE SEQUENCE</scope>
    <source>
        <strain evidence="3">MM415A00136</strain>
        <strain evidence="2">MM415B00397</strain>
    </source>
</reference>
<dbReference type="EMBL" id="MT145195">
    <property type="protein sequence ID" value="QJI05157.1"/>
    <property type="molecule type" value="Genomic_DNA"/>
</dbReference>
<name>A0A6M3J903_9ZZZZ</name>
<organism evidence="2">
    <name type="scientific">viral metagenome</name>
    <dbReference type="NCBI Taxonomy" id="1070528"/>
    <lineage>
        <taxon>unclassified sequences</taxon>
        <taxon>metagenomes</taxon>
        <taxon>organismal metagenomes</taxon>
    </lineage>
</organism>